<evidence type="ECO:0000256" key="9">
    <source>
        <dbReference type="SAM" id="MobiDB-lite"/>
    </source>
</evidence>
<feature type="region of interest" description="Disordered" evidence="9">
    <location>
        <begin position="290"/>
        <end position="310"/>
    </location>
</feature>
<dbReference type="InterPro" id="IPR009057">
    <property type="entry name" value="Homeodomain-like_sf"/>
</dbReference>
<organism evidence="12">
    <name type="scientific">Trypanosoma congolense (strain IL3000)</name>
    <dbReference type="NCBI Taxonomy" id="1068625"/>
    <lineage>
        <taxon>Eukaryota</taxon>
        <taxon>Discoba</taxon>
        <taxon>Euglenozoa</taxon>
        <taxon>Kinetoplastea</taxon>
        <taxon>Metakinetoplastina</taxon>
        <taxon>Trypanosomatida</taxon>
        <taxon>Trypanosomatidae</taxon>
        <taxon>Trypanosoma</taxon>
        <taxon>Nannomonas</taxon>
    </lineage>
</organism>
<dbReference type="GO" id="GO:0051301">
    <property type="term" value="P:cell division"/>
    <property type="evidence" value="ECO:0007669"/>
    <property type="project" value="UniProtKB-KW"/>
</dbReference>
<dbReference type="GO" id="GO:0000398">
    <property type="term" value="P:mRNA splicing, via spliceosome"/>
    <property type="evidence" value="ECO:0007669"/>
    <property type="project" value="InterPro"/>
</dbReference>
<dbReference type="Pfam" id="PF00249">
    <property type="entry name" value="Myb_DNA-binding"/>
    <property type="match status" value="1"/>
</dbReference>
<reference evidence="12" key="1">
    <citation type="journal article" date="2012" name="Proc. Natl. Acad. Sci. U.S.A.">
        <title>Antigenic diversity is generated by distinct evolutionary mechanisms in African trypanosome species.</title>
        <authorList>
            <person name="Jackson A.P."/>
            <person name="Berry A."/>
            <person name="Aslett M."/>
            <person name="Allison H.C."/>
            <person name="Burton P."/>
            <person name="Vavrova-Anderson J."/>
            <person name="Brown R."/>
            <person name="Browne H."/>
            <person name="Corton N."/>
            <person name="Hauser H."/>
            <person name="Gamble J."/>
            <person name="Gilderthorp R."/>
            <person name="Marcello L."/>
            <person name="McQuillan J."/>
            <person name="Otto T.D."/>
            <person name="Quail M.A."/>
            <person name="Sanders M.J."/>
            <person name="van Tonder A."/>
            <person name="Ginger M.L."/>
            <person name="Field M.C."/>
            <person name="Barry J.D."/>
            <person name="Hertz-Fowler C."/>
            <person name="Berriman M."/>
        </authorList>
    </citation>
    <scope>NUCLEOTIDE SEQUENCE</scope>
    <source>
        <strain evidence="12">IL3000</strain>
    </source>
</reference>
<keyword evidence="6" id="KW-0508">mRNA splicing</keyword>
<keyword evidence="7" id="KW-0539">Nucleus</keyword>
<feature type="domain" description="Myb-like" evidence="10">
    <location>
        <begin position="64"/>
        <end position="111"/>
    </location>
</feature>
<dbReference type="InterPro" id="IPR047242">
    <property type="entry name" value="CDC5L/Cef1"/>
</dbReference>
<comment type="similarity">
    <text evidence="1">Belongs to the CEF1 family.</text>
</comment>
<evidence type="ECO:0000259" key="11">
    <source>
        <dbReference type="PROSITE" id="PS51294"/>
    </source>
</evidence>
<keyword evidence="4" id="KW-0677">Repeat</keyword>
<sequence>MTRLRFKGGAWTNTEDEVLRASLTVYGLQNWERVASTLGRKTAAQCRERWENFLDPRLNIQEAWTPEEEEQLVQLQSLFPNQWNLIAREIMHRCNMNRPAWLCEEYYHSLLDALEYKRSREAGDAKSSSKLTLEEFLEERKRQRGVHRGIETRDARPDAVDMETSDKEMVEFTVSRLANQDGKKGLRKERKKQLEHTSFLAKLQSNREAIESGTLSARAKKRMERAMLEDRSGSSNTNLLDTIVEDHQDDSEGVEGRTDKQRAKFQPIDLDTDKRAAGIQAKQRVLVKEFSATAEPDEGRPSSKGSAPNGVNLEMLRIGNAAAKTSKPLLESKKGVALLKDIVDASGDVSAKRCPVEPPRDVAGDVVDLDSLFASLPGVVGAPRRPAAEEEAFDVDGPFTGLPGPISVDRKAERVSAAIFVPRNEELEESALSHSVEPVLDVQLPLDFSSSLGQALLAKSKRLVTDMSRQMLTGCMGLHRDPSAHSGNDCGERVIAEEGVGSYGQNVDFLPDSDEINLVRILVANQMDTTPERLLGFGSVQEKIPVKVNKQLAFTNEGHGSVGDLWRDVSAAEAMRQVGDQLQQRRDRVTSLLEGRSNSSEERNARRCPEHIIRVCFSPSHGPADASSMSACSESGAGRGSVDDASQRLAAACAYWSGELQEAQRKLAFYTAVSEAERREISQRLNSVGSKLEAAEQEERNLQEAYRTAQIAVERANTG</sequence>
<keyword evidence="8" id="KW-0175">Coiled coil</keyword>
<dbReference type="PROSITE" id="PS50090">
    <property type="entry name" value="MYB_LIKE"/>
    <property type="match status" value="2"/>
</dbReference>
<dbReference type="CDD" id="cd00167">
    <property type="entry name" value="SANT"/>
    <property type="match status" value="1"/>
</dbReference>
<evidence type="ECO:0000256" key="3">
    <source>
        <dbReference type="ARBA" id="ARBA00022728"/>
    </source>
</evidence>
<name>G0UMS8_TRYCI</name>
<dbReference type="PANTHER" id="PTHR45885">
    <property type="entry name" value="CELL DIVISION CYCLE 5-LIKE PROTEIN"/>
    <property type="match status" value="1"/>
</dbReference>
<keyword evidence="2" id="KW-0507">mRNA processing</keyword>
<keyword evidence="3" id="KW-0747">Spliceosome</keyword>
<dbReference type="InterPro" id="IPR017930">
    <property type="entry name" value="Myb_dom"/>
</dbReference>
<accession>G0UMS8</accession>
<dbReference type="EMBL" id="HE575318">
    <property type="protein sequence ID" value="CCC90486.1"/>
    <property type="molecule type" value="Genomic_DNA"/>
</dbReference>
<dbReference type="VEuPathDB" id="TriTrypDB:TcIL3000_5_1920"/>
<keyword evidence="5" id="KW-0238">DNA-binding</keyword>
<dbReference type="GO" id="GO:0005681">
    <property type="term" value="C:spliceosomal complex"/>
    <property type="evidence" value="ECO:0007669"/>
    <property type="project" value="UniProtKB-KW"/>
</dbReference>
<dbReference type="PROSITE" id="PS51294">
    <property type="entry name" value="HTH_MYB"/>
    <property type="match status" value="2"/>
</dbReference>
<evidence type="ECO:0000256" key="6">
    <source>
        <dbReference type="ARBA" id="ARBA00023187"/>
    </source>
</evidence>
<proteinExistence type="inferred from homology"/>
<evidence type="ECO:0000313" key="12">
    <source>
        <dbReference type="EMBL" id="CCC90486.1"/>
    </source>
</evidence>
<gene>
    <name evidence="12" type="ORF">TCIL3000_5_1920</name>
</gene>
<evidence type="ECO:0000256" key="7">
    <source>
        <dbReference type="ARBA" id="ARBA00023242"/>
    </source>
</evidence>
<evidence type="ECO:0000256" key="8">
    <source>
        <dbReference type="SAM" id="Coils"/>
    </source>
</evidence>
<dbReference type="Pfam" id="PF13921">
    <property type="entry name" value="Myb_DNA-bind_6"/>
    <property type="match status" value="1"/>
</dbReference>
<evidence type="ECO:0000256" key="5">
    <source>
        <dbReference type="ARBA" id="ARBA00023125"/>
    </source>
</evidence>
<keyword evidence="12" id="KW-0131">Cell cycle</keyword>
<feature type="coiled-coil region" evidence="8">
    <location>
        <begin position="660"/>
        <end position="715"/>
    </location>
</feature>
<dbReference type="InterPro" id="IPR001005">
    <property type="entry name" value="SANT/Myb"/>
</dbReference>
<evidence type="ECO:0000256" key="2">
    <source>
        <dbReference type="ARBA" id="ARBA00022664"/>
    </source>
</evidence>
<keyword evidence="12" id="KW-0132">Cell division</keyword>
<evidence type="ECO:0000256" key="4">
    <source>
        <dbReference type="ARBA" id="ARBA00022737"/>
    </source>
</evidence>
<dbReference type="AlphaFoldDB" id="G0UMS8"/>
<dbReference type="SMART" id="SM00717">
    <property type="entry name" value="SANT"/>
    <property type="match status" value="2"/>
</dbReference>
<feature type="domain" description="HTH myb-type" evidence="11">
    <location>
        <begin position="3"/>
        <end position="58"/>
    </location>
</feature>
<dbReference type="PANTHER" id="PTHR45885:SF1">
    <property type="entry name" value="CELL DIVISION CYCLE 5-LIKE PROTEIN"/>
    <property type="match status" value="1"/>
</dbReference>
<evidence type="ECO:0000259" key="10">
    <source>
        <dbReference type="PROSITE" id="PS50090"/>
    </source>
</evidence>
<dbReference type="Gene3D" id="1.10.10.60">
    <property type="entry name" value="Homeodomain-like"/>
    <property type="match status" value="2"/>
</dbReference>
<dbReference type="GO" id="GO:0000974">
    <property type="term" value="C:Prp19 complex"/>
    <property type="evidence" value="ECO:0007669"/>
    <property type="project" value="InterPro"/>
</dbReference>
<dbReference type="SUPFAM" id="SSF46689">
    <property type="entry name" value="Homeodomain-like"/>
    <property type="match status" value="1"/>
</dbReference>
<protein>
    <submittedName>
        <fullName evidence="12">Putative cell division control protein</fullName>
    </submittedName>
</protein>
<dbReference type="GO" id="GO:0003677">
    <property type="term" value="F:DNA binding"/>
    <property type="evidence" value="ECO:0007669"/>
    <property type="project" value="UniProtKB-KW"/>
</dbReference>
<feature type="domain" description="Myb-like" evidence="10">
    <location>
        <begin position="3"/>
        <end position="54"/>
    </location>
</feature>
<feature type="domain" description="HTH myb-type" evidence="11">
    <location>
        <begin position="63"/>
        <end position="115"/>
    </location>
</feature>
<evidence type="ECO:0000256" key="1">
    <source>
        <dbReference type="ARBA" id="ARBA00010506"/>
    </source>
</evidence>